<dbReference type="EMBL" id="GBHO01003058">
    <property type="protein sequence ID" value="JAG40546.1"/>
    <property type="molecule type" value="Transcribed_RNA"/>
</dbReference>
<organism evidence="1">
    <name type="scientific">Lygus hesperus</name>
    <name type="common">Western plant bug</name>
    <dbReference type="NCBI Taxonomy" id="30085"/>
    <lineage>
        <taxon>Eukaryota</taxon>
        <taxon>Metazoa</taxon>
        <taxon>Ecdysozoa</taxon>
        <taxon>Arthropoda</taxon>
        <taxon>Hexapoda</taxon>
        <taxon>Insecta</taxon>
        <taxon>Pterygota</taxon>
        <taxon>Neoptera</taxon>
        <taxon>Paraneoptera</taxon>
        <taxon>Hemiptera</taxon>
        <taxon>Heteroptera</taxon>
        <taxon>Panheteroptera</taxon>
        <taxon>Cimicomorpha</taxon>
        <taxon>Miridae</taxon>
        <taxon>Mirini</taxon>
        <taxon>Lygus</taxon>
    </lineage>
</organism>
<reference evidence="1" key="1">
    <citation type="journal article" date="2014" name="PLoS ONE">
        <title>Transcriptome-Based Identification of ABC Transporters in the Western Tarnished Plant Bug Lygus hesperus.</title>
        <authorList>
            <person name="Hull J.J."/>
            <person name="Chaney K."/>
            <person name="Geib S.M."/>
            <person name="Fabrick J.A."/>
            <person name="Brent C.S."/>
            <person name="Walsh D."/>
            <person name="Lavine L.C."/>
        </authorList>
    </citation>
    <scope>NUCLEOTIDE SEQUENCE</scope>
</reference>
<reference evidence="1" key="2">
    <citation type="submission" date="2014-07" db="EMBL/GenBank/DDBJ databases">
        <authorList>
            <person name="Hull J."/>
        </authorList>
    </citation>
    <scope>NUCLEOTIDE SEQUENCE</scope>
</reference>
<accession>A0A0A9Z9I7</accession>
<name>A0A0A9Z9I7_LYGHE</name>
<protein>
    <submittedName>
        <fullName evidence="1">Histone deacetylase HOS1</fullName>
    </submittedName>
</protein>
<sequence length="130" mass="14867">MGGGLDRTIQACLKTFWFGLSILDAKRVCPDTVLERSSISSLARTQLYSGALFPHSLCEQTLCRPLEWHLPLFCRDAVEGCRKKTRNHLIPPLILIKFRWTFGPHHLDISKARMKHDLDPSKSLISQRRA</sequence>
<dbReference type="AlphaFoldDB" id="A0A0A9Z9I7"/>
<evidence type="ECO:0000313" key="1">
    <source>
        <dbReference type="EMBL" id="JAG40546.1"/>
    </source>
</evidence>
<proteinExistence type="predicted"/>
<feature type="non-terminal residue" evidence="1">
    <location>
        <position position="130"/>
    </location>
</feature>
<gene>
    <name evidence="1" type="primary">HOS1_1</name>
    <name evidence="1" type="ORF">CM83_78816</name>
</gene>